<name>A0A553JJK1_SHEHA</name>
<dbReference type="Pfam" id="PF06411">
    <property type="entry name" value="HdeA"/>
    <property type="match status" value="1"/>
</dbReference>
<dbReference type="AlphaFoldDB" id="A0A553JJK1"/>
<keyword evidence="6" id="KW-1185">Reference proteome</keyword>
<organism evidence="5 6">
    <name type="scientific">Shewanella hanedai</name>
    <name type="common">Alteromonas hanedai</name>
    <dbReference type="NCBI Taxonomy" id="25"/>
    <lineage>
        <taxon>Bacteria</taxon>
        <taxon>Pseudomonadati</taxon>
        <taxon>Pseudomonadota</taxon>
        <taxon>Gammaproteobacteria</taxon>
        <taxon>Alteromonadales</taxon>
        <taxon>Shewanellaceae</taxon>
        <taxon>Shewanella</taxon>
    </lineage>
</organism>
<dbReference type="InterPro" id="IPR038303">
    <property type="entry name" value="HdeA/HdeB_sf"/>
</dbReference>
<comment type="caution">
    <text evidence="5">The sequence shown here is derived from an EMBL/GenBank/DDBJ whole genome shotgun (WGS) entry which is preliminary data.</text>
</comment>
<dbReference type="InterPro" id="IPR010486">
    <property type="entry name" value="HNS-dep_expression_A/B"/>
</dbReference>
<dbReference type="EMBL" id="VKGK01000029">
    <property type="protein sequence ID" value="TRY12643.1"/>
    <property type="molecule type" value="Genomic_DNA"/>
</dbReference>
<accession>A0A553JJK1</accession>
<reference evidence="6" key="1">
    <citation type="submission" date="2019-07" db="EMBL/GenBank/DDBJ databases">
        <title>Shewanella sp. YLB-08 draft genomic sequence.</title>
        <authorList>
            <person name="Yu L."/>
        </authorList>
    </citation>
    <scope>NUCLEOTIDE SEQUENCE [LARGE SCALE GENOMIC DNA]</scope>
    <source>
        <strain evidence="6">JCM 20706</strain>
    </source>
</reference>
<evidence type="ECO:0000256" key="1">
    <source>
        <dbReference type="ARBA" id="ARBA00022729"/>
    </source>
</evidence>
<keyword evidence="3" id="KW-0143">Chaperone</keyword>
<dbReference type="GO" id="GO:0071468">
    <property type="term" value="P:cellular response to acidic pH"/>
    <property type="evidence" value="ECO:0007669"/>
    <property type="project" value="InterPro"/>
</dbReference>
<dbReference type="RefSeq" id="WP_144041847.1">
    <property type="nucleotide sequence ID" value="NZ_BMPL01000028.1"/>
</dbReference>
<feature type="signal peptide" evidence="4">
    <location>
        <begin position="1"/>
        <end position="21"/>
    </location>
</feature>
<protein>
    <recommendedName>
        <fullName evidence="7">Acid stress chaperone HdeB</fullName>
    </recommendedName>
</protein>
<dbReference type="SUPFAM" id="SSF47752">
    <property type="entry name" value="Protein HNS-dependent expression A, HdeA"/>
    <property type="match status" value="1"/>
</dbReference>
<keyword evidence="1 4" id="KW-0732">Signal</keyword>
<evidence type="ECO:0000313" key="5">
    <source>
        <dbReference type="EMBL" id="TRY12643.1"/>
    </source>
</evidence>
<dbReference type="InterPro" id="IPR036831">
    <property type="entry name" value="HdeA_sf"/>
</dbReference>
<evidence type="ECO:0000256" key="2">
    <source>
        <dbReference type="ARBA" id="ARBA00022764"/>
    </source>
</evidence>
<dbReference type="Gene3D" id="1.10.890.10">
    <property type="entry name" value="HNS-dependent expression A"/>
    <property type="match status" value="1"/>
</dbReference>
<proteinExistence type="predicted"/>
<sequence length="98" mass="10760">MKLKNILFISLALSVIPVAQAEASKGIDVKDMTCAQFLDVDYATVPVVVGFLYHYNFWTGDTSVIEVDDLDDVEVDDVIDYCQKNPTAKASSAVKKAK</sequence>
<keyword evidence="2" id="KW-0574">Periplasm</keyword>
<gene>
    <name evidence="5" type="ORF">FN961_19465</name>
</gene>
<dbReference type="GO" id="GO:0030288">
    <property type="term" value="C:outer membrane-bounded periplasmic space"/>
    <property type="evidence" value="ECO:0007669"/>
    <property type="project" value="InterPro"/>
</dbReference>
<feature type="chain" id="PRO_5022201166" description="Acid stress chaperone HdeB" evidence="4">
    <location>
        <begin position="22"/>
        <end position="98"/>
    </location>
</feature>
<dbReference type="Proteomes" id="UP000318126">
    <property type="component" value="Unassembled WGS sequence"/>
</dbReference>
<evidence type="ECO:0000256" key="4">
    <source>
        <dbReference type="SAM" id="SignalP"/>
    </source>
</evidence>
<evidence type="ECO:0008006" key="7">
    <source>
        <dbReference type="Google" id="ProtNLM"/>
    </source>
</evidence>
<evidence type="ECO:0000256" key="3">
    <source>
        <dbReference type="ARBA" id="ARBA00023186"/>
    </source>
</evidence>
<evidence type="ECO:0000313" key="6">
    <source>
        <dbReference type="Proteomes" id="UP000318126"/>
    </source>
</evidence>